<organism evidence="2 3">
    <name type="scientific">Cirrhinus molitorella</name>
    <name type="common">mud carp</name>
    <dbReference type="NCBI Taxonomy" id="172907"/>
    <lineage>
        <taxon>Eukaryota</taxon>
        <taxon>Metazoa</taxon>
        <taxon>Chordata</taxon>
        <taxon>Craniata</taxon>
        <taxon>Vertebrata</taxon>
        <taxon>Euteleostomi</taxon>
        <taxon>Actinopterygii</taxon>
        <taxon>Neopterygii</taxon>
        <taxon>Teleostei</taxon>
        <taxon>Ostariophysi</taxon>
        <taxon>Cypriniformes</taxon>
        <taxon>Cyprinidae</taxon>
        <taxon>Labeoninae</taxon>
        <taxon>Labeonini</taxon>
        <taxon>Cirrhinus</taxon>
    </lineage>
</organism>
<accession>A0AA88PJ98</accession>
<reference evidence="2" key="1">
    <citation type="submission" date="2023-08" db="EMBL/GenBank/DDBJ databases">
        <title>Chromosome-level Genome Assembly of mud carp (Cirrhinus molitorella).</title>
        <authorList>
            <person name="Liu H."/>
        </authorList>
    </citation>
    <scope>NUCLEOTIDE SEQUENCE</scope>
    <source>
        <strain evidence="2">Prfri</strain>
        <tissue evidence="2">Muscle</tissue>
    </source>
</reference>
<proteinExistence type="predicted"/>
<feature type="region of interest" description="Disordered" evidence="1">
    <location>
        <begin position="1"/>
        <end position="32"/>
    </location>
</feature>
<evidence type="ECO:0000313" key="2">
    <source>
        <dbReference type="EMBL" id="KAK2891314.1"/>
    </source>
</evidence>
<gene>
    <name evidence="2" type="ORF">Q8A67_013957</name>
</gene>
<comment type="caution">
    <text evidence="2">The sequence shown here is derived from an EMBL/GenBank/DDBJ whole genome shotgun (WGS) entry which is preliminary data.</text>
</comment>
<sequence>MSGRSSAPLDFGSHSVSDLDAPQSDRPEPLTRTVFGPTHFPCSLTPNSEVYHNSLALLSNFLHRSMYSLCAFAQNPHSGAQAYEPLVTLGRALSGWHLEMAVENVVYGGKSVSSMPDLLGTQTRSVLPLLSQWQLESSAQGAQALLSCCQTALERSAGSRDTSSPVDPCEVNTLLYRTCYPKMAR</sequence>
<evidence type="ECO:0000313" key="3">
    <source>
        <dbReference type="Proteomes" id="UP001187343"/>
    </source>
</evidence>
<dbReference type="AlphaFoldDB" id="A0AA88PJ98"/>
<keyword evidence="3" id="KW-1185">Reference proteome</keyword>
<protein>
    <submittedName>
        <fullName evidence="2">Uncharacterized protein</fullName>
    </submittedName>
</protein>
<dbReference type="Proteomes" id="UP001187343">
    <property type="component" value="Unassembled WGS sequence"/>
</dbReference>
<evidence type="ECO:0000256" key="1">
    <source>
        <dbReference type="SAM" id="MobiDB-lite"/>
    </source>
</evidence>
<dbReference type="EMBL" id="JAUYZG010000013">
    <property type="protein sequence ID" value="KAK2891314.1"/>
    <property type="molecule type" value="Genomic_DNA"/>
</dbReference>
<name>A0AA88PJ98_9TELE</name>